<reference evidence="2" key="1">
    <citation type="submission" date="2022-08" db="EMBL/GenBank/DDBJ databases">
        <authorList>
            <person name="Gutierrez-Valencia J."/>
        </authorList>
    </citation>
    <scope>NUCLEOTIDE SEQUENCE</scope>
</reference>
<name>A0AAV0J184_9ROSI</name>
<organism evidence="2 3">
    <name type="scientific">Linum tenue</name>
    <dbReference type="NCBI Taxonomy" id="586396"/>
    <lineage>
        <taxon>Eukaryota</taxon>
        <taxon>Viridiplantae</taxon>
        <taxon>Streptophyta</taxon>
        <taxon>Embryophyta</taxon>
        <taxon>Tracheophyta</taxon>
        <taxon>Spermatophyta</taxon>
        <taxon>Magnoliopsida</taxon>
        <taxon>eudicotyledons</taxon>
        <taxon>Gunneridae</taxon>
        <taxon>Pentapetalae</taxon>
        <taxon>rosids</taxon>
        <taxon>fabids</taxon>
        <taxon>Malpighiales</taxon>
        <taxon>Linaceae</taxon>
        <taxon>Linum</taxon>
    </lineage>
</organism>
<evidence type="ECO:0000313" key="3">
    <source>
        <dbReference type="Proteomes" id="UP001154282"/>
    </source>
</evidence>
<proteinExistence type="predicted"/>
<gene>
    <name evidence="2" type="ORF">LITE_LOCUS12126</name>
</gene>
<sequence length="68" mass="7711">MQTGLQAVELSNLRSLFPPPVRLSPPGPVRRRIRIARSDRLTSPSIDLELPPFPSPNPIRVLRPRLHQ</sequence>
<protein>
    <submittedName>
        <fullName evidence="2">Uncharacterized protein</fullName>
    </submittedName>
</protein>
<comment type="caution">
    <text evidence="2">The sequence shown here is derived from an EMBL/GenBank/DDBJ whole genome shotgun (WGS) entry which is preliminary data.</text>
</comment>
<dbReference type="AlphaFoldDB" id="A0AAV0J184"/>
<evidence type="ECO:0000313" key="2">
    <source>
        <dbReference type="EMBL" id="CAI0403628.1"/>
    </source>
</evidence>
<accession>A0AAV0J184</accession>
<dbReference type="EMBL" id="CAMGYJ010000004">
    <property type="protein sequence ID" value="CAI0403628.1"/>
    <property type="molecule type" value="Genomic_DNA"/>
</dbReference>
<dbReference type="Proteomes" id="UP001154282">
    <property type="component" value="Unassembled WGS sequence"/>
</dbReference>
<feature type="region of interest" description="Disordered" evidence="1">
    <location>
        <begin position="44"/>
        <end position="68"/>
    </location>
</feature>
<keyword evidence="3" id="KW-1185">Reference proteome</keyword>
<evidence type="ECO:0000256" key="1">
    <source>
        <dbReference type="SAM" id="MobiDB-lite"/>
    </source>
</evidence>